<keyword evidence="7 17" id="KW-0547">Nucleotide-binding</keyword>
<evidence type="ECO:0000256" key="3">
    <source>
        <dbReference type="ARBA" id="ARBA00022475"/>
    </source>
</evidence>
<keyword evidence="13" id="KW-0594">Phospholipid biosynthesis</keyword>
<comment type="similarity">
    <text evidence="2">Belongs to the bacterial diacylglycerol kinase family.</text>
</comment>
<evidence type="ECO:0000256" key="19">
    <source>
        <dbReference type="SAM" id="Phobius"/>
    </source>
</evidence>
<dbReference type="GO" id="GO:0016301">
    <property type="term" value="F:kinase activity"/>
    <property type="evidence" value="ECO:0007669"/>
    <property type="project" value="UniProtKB-KW"/>
</dbReference>
<gene>
    <name evidence="20" type="ORF">DC487_02555</name>
</gene>
<reference evidence="20 21" key="1">
    <citation type="submission" date="2018-04" db="EMBL/GenBank/DDBJ databases">
        <title>Sphingobacterium cortibacter sp. nov.</title>
        <authorList>
            <person name="Li Y."/>
        </authorList>
    </citation>
    <scope>NUCLEOTIDE SEQUENCE [LARGE SCALE GENOMIC DNA]</scope>
    <source>
        <strain evidence="20 21">2c-3</strain>
    </source>
</reference>
<keyword evidence="14" id="KW-1208">Phospholipid metabolism</keyword>
<feature type="binding site" evidence="18">
    <location>
        <position position="22"/>
    </location>
    <ligand>
        <name>a divalent metal cation</name>
        <dbReference type="ChEBI" id="CHEBI:60240"/>
    </ligand>
</feature>
<evidence type="ECO:0000256" key="18">
    <source>
        <dbReference type="PIRSR" id="PIRSR600829-4"/>
    </source>
</evidence>
<evidence type="ECO:0000256" key="9">
    <source>
        <dbReference type="ARBA" id="ARBA00022840"/>
    </source>
</evidence>
<feature type="binding site" evidence="16">
    <location>
        <position position="3"/>
    </location>
    <ligand>
        <name>substrate</name>
    </ligand>
</feature>
<evidence type="ECO:0000256" key="14">
    <source>
        <dbReference type="ARBA" id="ARBA00023264"/>
    </source>
</evidence>
<feature type="binding site" evidence="18">
    <location>
        <position position="70"/>
    </location>
    <ligand>
        <name>a divalent metal cation</name>
        <dbReference type="ChEBI" id="CHEBI:60240"/>
    </ligand>
</feature>
<dbReference type="PANTHER" id="PTHR34299">
    <property type="entry name" value="DIACYLGLYCEROL KINASE"/>
    <property type="match status" value="1"/>
</dbReference>
<dbReference type="Proteomes" id="UP000245627">
    <property type="component" value="Unassembled WGS sequence"/>
</dbReference>
<dbReference type="GO" id="GO:0008654">
    <property type="term" value="P:phospholipid biosynthetic process"/>
    <property type="evidence" value="ECO:0007669"/>
    <property type="project" value="UniProtKB-KW"/>
</dbReference>
<sequence length="118" mass="12807">MKRLIASFRYAGQGLRNVCQSEANFRIHLAASLVVIILGYVFDIATLEWVAISLSIGLVMSMECLNSAIEYLADFVSPHKHTQIKKVKDAAAAAVLVTALAAAVVGLCIFAPKIWVLF</sequence>
<keyword evidence="6 19" id="KW-0812">Transmembrane</keyword>
<evidence type="ECO:0000313" key="20">
    <source>
        <dbReference type="EMBL" id="PVH26515.1"/>
    </source>
</evidence>
<dbReference type="InterPro" id="IPR000829">
    <property type="entry name" value="DAGK"/>
</dbReference>
<evidence type="ECO:0000256" key="4">
    <source>
        <dbReference type="ARBA" id="ARBA00022516"/>
    </source>
</evidence>
<keyword evidence="9 17" id="KW-0067">ATP-binding</keyword>
<keyword evidence="4" id="KW-0444">Lipid biosynthesis</keyword>
<evidence type="ECO:0000256" key="1">
    <source>
        <dbReference type="ARBA" id="ARBA00004651"/>
    </source>
</evidence>
<keyword evidence="21" id="KW-1185">Reference proteome</keyword>
<feature type="transmembrane region" description="Helical" evidence="19">
    <location>
        <begin position="90"/>
        <end position="115"/>
    </location>
</feature>
<protein>
    <submittedName>
        <fullName evidence="20">Diacylglycerol kinase</fullName>
    </submittedName>
</protein>
<comment type="cofactor">
    <cofactor evidence="18">
        <name>Mg(2+)</name>
        <dbReference type="ChEBI" id="CHEBI:18420"/>
    </cofactor>
    <text evidence="18">Mn(2+), Zn(2+), Cd(2+) and Co(2+) support activity to lesser extents.</text>
</comment>
<keyword evidence="10 19" id="KW-1133">Transmembrane helix</keyword>
<dbReference type="AlphaFoldDB" id="A0A2T8HM57"/>
<keyword evidence="18" id="KW-0479">Metal-binding</keyword>
<dbReference type="PANTHER" id="PTHR34299:SF1">
    <property type="entry name" value="DIACYLGLYCEROL KINASE"/>
    <property type="match status" value="1"/>
</dbReference>
<keyword evidence="8 20" id="KW-0418">Kinase</keyword>
<evidence type="ECO:0000256" key="5">
    <source>
        <dbReference type="ARBA" id="ARBA00022679"/>
    </source>
</evidence>
<comment type="subcellular location">
    <subcellularLocation>
        <location evidence="1">Cell membrane</location>
        <topology evidence="1">Multi-pass membrane protein</topology>
    </subcellularLocation>
</comment>
<organism evidence="20 21">
    <name type="scientific">Sphingobacterium corticibacter</name>
    <dbReference type="NCBI Taxonomy" id="2171749"/>
    <lineage>
        <taxon>Bacteria</taxon>
        <taxon>Pseudomonadati</taxon>
        <taxon>Bacteroidota</taxon>
        <taxon>Sphingobacteriia</taxon>
        <taxon>Sphingobacteriales</taxon>
        <taxon>Sphingobacteriaceae</taxon>
        <taxon>Sphingobacterium</taxon>
    </lineage>
</organism>
<evidence type="ECO:0000256" key="11">
    <source>
        <dbReference type="ARBA" id="ARBA00023098"/>
    </source>
</evidence>
<comment type="caution">
    <text evidence="20">The sequence shown here is derived from an EMBL/GenBank/DDBJ whole genome shotgun (WGS) entry which is preliminary data.</text>
</comment>
<keyword evidence="5" id="KW-0808">Transferase</keyword>
<proteinExistence type="inferred from homology"/>
<dbReference type="InterPro" id="IPR036945">
    <property type="entry name" value="DAGK_sf"/>
</dbReference>
<dbReference type="EMBL" id="QDKG01000001">
    <property type="protein sequence ID" value="PVH26515.1"/>
    <property type="molecule type" value="Genomic_DNA"/>
</dbReference>
<feature type="binding site" evidence="16">
    <location>
        <position position="63"/>
    </location>
    <ligand>
        <name>substrate</name>
    </ligand>
</feature>
<evidence type="ECO:0000256" key="16">
    <source>
        <dbReference type="PIRSR" id="PIRSR600829-2"/>
    </source>
</evidence>
<evidence type="ECO:0000256" key="6">
    <source>
        <dbReference type="ARBA" id="ARBA00022692"/>
    </source>
</evidence>
<keyword evidence="3" id="KW-1003">Cell membrane</keyword>
<evidence type="ECO:0000256" key="2">
    <source>
        <dbReference type="ARBA" id="ARBA00005967"/>
    </source>
</evidence>
<evidence type="ECO:0000256" key="13">
    <source>
        <dbReference type="ARBA" id="ARBA00023209"/>
    </source>
</evidence>
<dbReference type="GO" id="GO:0005886">
    <property type="term" value="C:plasma membrane"/>
    <property type="evidence" value="ECO:0007669"/>
    <property type="project" value="UniProtKB-SubCell"/>
</dbReference>
<dbReference type="Gene3D" id="1.10.287.3610">
    <property type="match status" value="1"/>
</dbReference>
<keyword evidence="12 19" id="KW-0472">Membrane</keyword>
<feature type="binding site" evidence="17">
    <location>
        <position position="10"/>
    </location>
    <ligand>
        <name>ATP</name>
        <dbReference type="ChEBI" id="CHEBI:30616"/>
    </ligand>
</feature>
<dbReference type="CDD" id="cd14265">
    <property type="entry name" value="UDPK_IM_like"/>
    <property type="match status" value="1"/>
</dbReference>
<evidence type="ECO:0000256" key="15">
    <source>
        <dbReference type="PIRSR" id="PIRSR600829-1"/>
    </source>
</evidence>
<keyword evidence="18" id="KW-0460">Magnesium</keyword>
<feature type="binding site" evidence="17">
    <location>
        <begin position="88"/>
        <end position="89"/>
    </location>
    <ligand>
        <name>ATP</name>
        <dbReference type="ChEBI" id="CHEBI:30616"/>
    </ligand>
</feature>
<feature type="binding site" evidence="17">
    <location>
        <position position="3"/>
    </location>
    <ligand>
        <name>ATP</name>
        <dbReference type="ChEBI" id="CHEBI:30616"/>
    </ligand>
</feature>
<keyword evidence="11" id="KW-0443">Lipid metabolism</keyword>
<evidence type="ECO:0000256" key="7">
    <source>
        <dbReference type="ARBA" id="ARBA00022741"/>
    </source>
</evidence>
<feature type="active site" description="Proton acceptor" evidence="15">
    <location>
        <position position="63"/>
    </location>
</feature>
<feature type="binding site" evidence="17">
    <location>
        <position position="22"/>
    </location>
    <ligand>
        <name>ATP</name>
        <dbReference type="ChEBI" id="CHEBI:30616"/>
    </ligand>
</feature>
<evidence type="ECO:0000256" key="10">
    <source>
        <dbReference type="ARBA" id="ARBA00022989"/>
    </source>
</evidence>
<dbReference type="OrthoDB" id="1493837at2"/>
<name>A0A2T8HM57_9SPHI</name>
<evidence type="ECO:0000256" key="17">
    <source>
        <dbReference type="PIRSR" id="PIRSR600829-3"/>
    </source>
</evidence>
<dbReference type="GO" id="GO:0046872">
    <property type="term" value="F:metal ion binding"/>
    <property type="evidence" value="ECO:0007669"/>
    <property type="project" value="UniProtKB-KW"/>
</dbReference>
<dbReference type="GO" id="GO:0005524">
    <property type="term" value="F:ATP binding"/>
    <property type="evidence" value="ECO:0007669"/>
    <property type="project" value="UniProtKB-KW"/>
</dbReference>
<dbReference type="RefSeq" id="WP_116774377.1">
    <property type="nucleotide sequence ID" value="NZ_QDKG01000001.1"/>
</dbReference>
<feature type="transmembrane region" description="Helical" evidence="19">
    <location>
        <begin position="25"/>
        <end position="43"/>
    </location>
</feature>
<feature type="binding site" evidence="17">
    <location>
        <position position="70"/>
    </location>
    <ligand>
        <name>ATP</name>
        <dbReference type="ChEBI" id="CHEBI:30616"/>
    </ligand>
</feature>
<evidence type="ECO:0000313" key="21">
    <source>
        <dbReference type="Proteomes" id="UP000245627"/>
    </source>
</evidence>
<accession>A0A2T8HM57</accession>
<dbReference type="Pfam" id="PF01219">
    <property type="entry name" value="DAGK_prokar"/>
    <property type="match status" value="1"/>
</dbReference>
<evidence type="ECO:0000256" key="12">
    <source>
        <dbReference type="ARBA" id="ARBA00023136"/>
    </source>
</evidence>
<dbReference type="InterPro" id="IPR033717">
    <property type="entry name" value="UDPK"/>
</dbReference>
<evidence type="ECO:0000256" key="8">
    <source>
        <dbReference type="ARBA" id="ARBA00022777"/>
    </source>
</evidence>